<dbReference type="OrthoDB" id="564699at2"/>
<proteinExistence type="predicted"/>
<organism evidence="1 2">
    <name type="scientific">Tardibacter chloracetimidivorans</name>
    <dbReference type="NCBI Taxonomy" id="1921510"/>
    <lineage>
        <taxon>Bacteria</taxon>
        <taxon>Pseudomonadati</taxon>
        <taxon>Pseudomonadota</taxon>
        <taxon>Alphaproteobacteria</taxon>
        <taxon>Sphingomonadales</taxon>
        <taxon>Sphingomonadaceae</taxon>
        <taxon>Tardibacter</taxon>
    </lineage>
</organism>
<gene>
    <name evidence="1" type="ORF">BSL82_07175</name>
</gene>
<reference evidence="2" key="1">
    <citation type="submission" date="2016-11" db="EMBL/GenBank/DDBJ databases">
        <title>Complete Genome Sequence of alachlor-degrading Sphingomonas sp. strain JJ-A5.</title>
        <authorList>
            <person name="Lee H."/>
            <person name="Ka J.-O."/>
        </authorList>
    </citation>
    <scope>NUCLEOTIDE SEQUENCE [LARGE SCALE GENOMIC DNA]</scope>
    <source>
        <strain evidence="2">JJ-A5</strain>
    </source>
</reference>
<evidence type="ECO:0000313" key="1">
    <source>
        <dbReference type="EMBL" id="API59117.1"/>
    </source>
</evidence>
<protein>
    <recommendedName>
        <fullName evidence="3">DUF2793 domain-containing protein</fullName>
    </recommendedName>
</protein>
<dbReference type="AlphaFoldDB" id="A0A1L3ZU21"/>
<dbReference type="InterPro" id="IPR021251">
    <property type="entry name" value="DUF2793"/>
</dbReference>
<dbReference type="RefSeq" id="WP_072596669.1">
    <property type="nucleotide sequence ID" value="NZ_CP018221.1"/>
</dbReference>
<name>A0A1L3ZU21_9SPHN</name>
<dbReference type="STRING" id="1921510.BSL82_07175"/>
<accession>A0A1L3ZU21</accession>
<dbReference type="KEGG" id="sphj:BSL82_07175"/>
<evidence type="ECO:0000313" key="2">
    <source>
        <dbReference type="Proteomes" id="UP000182063"/>
    </source>
</evidence>
<dbReference type="EMBL" id="CP018221">
    <property type="protein sequence ID" value="API59117.1"/>
    <property type="molecule type" value="Genomic_DNA"/>
</dbReference>
<dbReference type="Pfam" id="PF10983">
    <property type="entry name" value="DUF2793"/>
    <property type="match status" value="1"/>
</dbReference>
<keyword evidence="2" id="KW-1185">Reference proteome</keyword>
<evidence type="ECO:0008006" key="3">
    <source>
        <dbReference type="Google" id="ProtNLM"/>
    </source>
</evidence>
<sequence>MTKSARLFLPLLAPGQAQKEITHNEALAQLDIITQAVVQAVGVDVPPASPALGECWIIGPSPEGSWSGMAQHLAGWTENGWRYVQPFIGLGVWTVDEGMFARWDGGAWVTGIVSAAAISIGGEQIIGSRQPAIANPEGGGTADVEARTAIGSILDAMRAHGLIDEPV</sequence>
<dbReference type="Proteomes" id="UP000182063">
    <property type="component" value="Chromosome"/>
</dbReference>